<evidence type="ECO:0000256" key="1">
    <source>
        <dbReference type="SAM" id="Phobius"/>
    </source>
</evidence>
<dbReference type="WBParaSite" id="PgR101_g007_t01">
    <property type="protein sequence ID" value="PgR101_g007_t01"/>
    <property type="gene ID" value="PgR101_g007"/>
</dbReference>
<feature type="transmembrane region" description="Helical" evidence="1">
    <location>
        <begin position="65"/>
        <end position="94"/>
    </location>
</feature>
<accession>A0A915C7P4</accession>
<reference evidence="3" key="1">
    <citation type="submission" date="2022-11" db="UniProtKB">
        <authorList>
            <consortium name="WormBaseParasite"/>
        </authorList>
    </citation>
    <scope>IDENTIFICATION</scope>
</reference>
<sequence>MSLVKSVGRHERRDGRKGAAMIKCFHLHQYHNSAIRRGYIVFIHRFIHQRLSSSSSSSSMNEMNVIIFALITYNINIYWYTLTFIDICFISKLLSLNEIISR</sequence>
<evidence type="ECO:0000313" key="3">
    <source>
        <dbReference type="WBParaSite" id="PgR101_g007_t01"/>
    </source>
</evidence>
<dbReference type="Proteomes" id="UP000887569">
    <property type="component" value="Unplaced"/>
</dbReference>
<keyword evidence="1" id="KW-0812">Transmembrane</keyword>
<name>A0A915C7P4_PARUN</name>
<protein>
    <submittedName>
        <fullName evidence="3">Phospholipid/glycerol acyltransferase domain-containing protein</fullName>
    </submittedName>
</protein>
<dbReference type="AlphaFoldDB" id="A0A915C7P4"/>
<keyword evidence="2" id="KW-1185">Reference proteome</keyword>
<keyword evidence="1" id="KW-1133">Transmembrane helix</keyword>
<keyword evidence="1" id="KW-0472">Membrane</keyword>
<proteinExistence type="predicted"/>
<evidence type="ECO:0000313" key="2">
    <source>
        <dbReference type="Proteomes" id="UP000887569"/>
    </source>
</evidence>
<organism evidence="2 3">
    <name type="scientific">Parascaris univalens</name>
    <name type="common">Nematode worm</name>
    <dbReference type="NCBI Taxonomy" id="6257"/>
    <lineage>
        <taxon>Eukaryota</taxon>
        <taxon>Metazoa</taxon>
        <taxon>Ecdysozoa</taxon>
        <taxon>Nematoda</taxon>
        <taxon>Chromadorea</taxon>
        <taxon>Rhabditida</taxon>
        <taxon>Spirurina</taxon>
        <taxon>Ascaridomorpha</taxon>
        <taxon>Ascaridoidea</taxon>
        <taxon>Ascarididae</taxon>
        <taxon>Parascaris</taxon>
    </lineage>
</organism>